<comment type="caution">
    <text evidence="2">The sequence shown here is derived from an EMBL/GenBank/DDBJ whole genome shotgun (WGS) entry which is preliminary data.</text>
</comment>
<sequence length="242" mass="27092">MEDVIGALLMLGVLVGVWFAVARQYRKKGYEGVIRHFIGGFCGLGAMLVFGLFVAANEVSESPSTDAESAEQVVTTSEPQRKSLAELRDEAQAESDIGVDVETFTRRFNETMTEMELPFRFQGEISELDDGLDYRIANDRLSRLFSISLHVKPYSDDIREIVFIGVGDRRKQTGVHIFLIAAAVFSATQPDWPDTTGVHTVFEMGKEFSEKGARVAQTIDGLEYHYRRSHVEGNRFSVEPID</sequence>
<keyword evidence="1" id="KW-0472">Membrane</keyword>
<keyword evidence="1" id="KW-0812">Transmembrane</keyword>
<organism evidence="2 3">
    <name type="scientific">Halomonas halophila</name>
    <dbReference type="NCBI Taxonomy" id="29573"/>
    <lineage>
        <taxon>Bacteria</taxon>
        <taxon>Pseudomonadati</taxon>
        <taxon>Pseudomonadota</taxon>
        <taxon>Gammaproteobacteria</taxon>
        <taxon>Oceanospirillales</taxon>
        <taxon>Halomonadaceae</taxon>
        <taxon>Halomonas</taxon>
    </lineage>
</organism>
<reference evidence="2 3" key="1">
    <citation type="submission" date="2019-07" db="EMBL/GenBank/DDBJ databases">
        <title>Whole genome shotgun sequence of Halomonas halophila NBRC 102604.</title>
        <authorList>
            <person name="Hosoyama A."/>
            <person name="Uohara A."/>
            <person name="Ohji S."/>
            <person name="Ichikawa N."/>
        </authorList>
    </citation>
    <scope>NUCLEOTIDE SEQUENCE [LARGE SCALE GENOMIC DNA]</scope>
    <source>
        <strain evidence="2 3">NBRC 102604</strain>
    </source>
</reference>
<feature type="transmembrane region" description="Helical" evidence="1">
    <location>
        <begin position="6"/>
        <end position="25"/>
    </location>
</feature>
<evidence type="ECO:0000256" key="1">
    <source>
        <dbReference type="SAM" id="Phobius"/>
    </source>
</evidence>
<keyword evidence="3" id="KW-1185">Reference proteome</keyword>
<dbReference type="RefSeq" id="WP_146909878.1">
    <property type="nucleotide sequence ID" value="NZ_BJUS01000039.1"/>
</dbReference>
<dbReference type="EMBL" id="BJUS01000039">
    <property type="protein sequence ID" value="GEK74223.1"/>
    <property type="molecule type" value="Genomic_DNA"/>
</dbReference>
<accession>A0ABQ0U6X8</accession>
<evidence type="ECO:0008006" key="4">
    <source>
        <dbReference type="Google" id="ProtNLM"/>
    </source>
</evidence>
<dbReference type="Proteomes" id="UP000321121">
    <property type="component" value="Unassembled WGS sequence"/>
</dbReference>
<name>A0ABQ0U6X8_9GAMM</name>
<protein>
    <recommendedName>
        <fullName evidence="4">DUF4190 domain-containing protein</fullName>
    </recommendedName>
</protein>
<keyword evidence="1" id="KW-1133">Transmembrane helix</keyword>
<evidence type="ECO:0000313" key="2">
    <source>
        <dbReference type="EMBL" id="GEK74223.1"/>
    </source>
</evidence>
<feature type="transmembrane region" description="Helical" evidence="1">
    <location>
        <begin position="37"/>
        <end position="56"/>
    </location>
</feature>
<gene>
    <name evidence="2" type="ORF">HHA04nite_27670</name>
</gene>
<proteinExistence type="predicted"/>
<evidence type="ECO:0000313" key="3">
    <source>
        <dbReference type="Proteomes" id="UP000321121"/>
    </source>
</evidence>